<name>A0A8H3IRN6_9LECA</name>
<reference evidence="2" key="1">
    <citation type="submission" date="2021-03" db="EMBL/GenBank/DDBJ databases">
        <authorList>
            <person name="Tagirdzhanova G."/>
        </authorList>
    </citation>
    <scope>NUCLEOTIDE SEQUENCE</scope>
</reference>
<feature type="compositionally biased region" description="Polar residues" evidence="1">
    <location>
        <begin position="92"/>
        <end position="116"/>
    </location>
</feature>
<dbReference type="AlphaFoldDB" id="A0A8H3IRN6"/>
<feature type="compositionally biased region" description="Polar residues" evidence="1">
    <location>
        <begin position="287"/>
        <end position="312"/>
    </location>
</feature>
<feature type="region of interest" description="Disordered" evidence="1">
    <location>
        <begin position="236"/>
        <end position="256"/>
    </location>
</feature>
<gene>
    <name evidence="2" type="primary">TAF12</name>
    <name evidence="2" type="ORF">HETSPECPRED_000658</name>
</gene>
<feature type="compositionally biased region" description="Basic and acidic residues" evidence="1">
    <location>
        <begin position="183"/>
        <end position="201"/>
    </location>
</feature>
<feature type="compositionally biased region" description="Acidic residues" evidence="1">
    <location>
        <begin position="481"/>
        <end position="495"/>
    </location>
</feature>
<evidence type="ECO:0000313" key="2">
    <source>
        <dbReference type="EMBL" id="CAF9937792.1"/>
    </source>
</evidence>
<accession>A0A8H3IRN6</accession>
<proteinExistence type="predicted"/>
<feature type="compositionally biased region" description="Polar residues" evidence="1">
    <location>
        <begin position="322"/>
        <end position="357"/>
    </location>
</feature>
<feature type="region of interest" description="Disordered" evidence="1">
    <location>
        <begin position="83"/>
        <end position="116"/>
    </location>
</feature>
<keyword evidence="3" id="KW-1185">Reference proteome</keyword>
<feature type="compositionally biased region" description="Low complexity" evidence="1">
    <location>
        <begin position="363"/>
        <end position="383"/>
    </location>
</feature>
<sequence length="495" mass="53354">MSAPNGSTAPQPLLPISRLLKPEDVPTIPNFSDETKTKYLEGITKLWQQIKNLSPEHESYQVAHRKLSEVTSQVQIHRRRNAAQLTAGATAPNPSSSTIPDARPPSQQAVHPNSQPQISQKVAHSAMSLNLVVPPNVAAQGPETAQRWIKDTRQKYAHNLQSYENHSAQLHEITQLVEARQREGKSFSEQEKQELAKKKTNADGMRAQAREQILKIKQQQDHFKSAMLGATGAAQPVEGSANGVNQGSNVEGGEIKPVPQETQLRPLQEHHGQVHTVSSALEKARQNAGSNERNATSPTNAPSGQPLSSQVPGQPGEHIKTEPSTTQMPLNIHSDTAPPNSQHNSPQVGQPPGNLTQGPHPLSHQAAMASAAQKYAQQSFQQATPQSTTHAHPPIPNRPDPPNNNVKFPIQKELKVGTPQPVTMGPARPTLSGGPSNGASGPMGLPAIPRHPGFVLEGEGDRVLSKKRLQQLMKDVTGASEGDDAEVMTPDVEEV</sequence>
<dbReference type="EMBL" id="CAJPDS010000105">
    <property type="protein sequence ID" value="CAF9937792.1"/>
    <property type="molecule type" value="Genomic_DNA"/>
</dbReference>
<protein>
    <submittedName>
        <fullName evidence="2">Transcription initiation factor TFIID subunit 12</fullName>
    </submittedName>
</protein>
<evidence type="ECO:0000313" key="3">
    <source>
        <dbReference type="Proteomes" id="UP000664521"/>
    </source>
</evidence>
<evidence type="ECO:0000256" key="1">
    <source>
        <dbReference type="SAM" id="MobiDB-lite"/>
    </source>
</evidence>
<dbReference type="OrthoDB" id="2193432at2759"/>
<comment type="caution">
    <text evidence="2">The sequence shown here is derived from an EMBL/GenBank/DDBJ whole genome shotgun (WGS) entry which is preliminary data.</text>
</comment>
<feature type="region of interest" description="Disordered" evidence="1">
    <location>
        <begin position="183"/>
        <end position="204"/>
    </location>
</feature>
<feature type="region of interest" description="Disordered" evidence="1">
    <location>
        <begin position="474"/>
        <end position="495"/>
    </location>
</feature>
<dbReference type="Proteomes" id="UP000664521">
    <property type="component" value="Unassembled WGS sequence"/>
</dbReference>
<organism evidence="2 3">
    <name type="scientific">Heterodermia speciosa</name>
    <dbReference type="NCBI Taxonomy" id="116794"/>
    <lineage>
        <taxon>Eukaryota</taxon>
        <taxon>Fungi</taxon>
        <taxon>Dikarya</taxon>
        <taxon>Ascomycota</taxon>
        <taxon>Pezizomycotina</taxon>
        <taxon>Lecanoromycetes</taxon>
        <taxon>OSLEUM clade</taxon>
        <taxon>Lecanoromycetidae</taxon>
        <taxon>Caliciales</taxon>
        <taxon>Physciaceae</taxon>
        <taxon>Heterodermia</taxon>
    </lineage>
</organism>
<feature type="region of interest" description="Disordered" evidence="1">
    <location>
        <begin position="268"/>
        <end position="458"/>
    </location>
</feature>
<feature type="compositionally biased region" description="Pro residues" evidence="1">
    <location>
        <begin position="393"/>
        <end position="402"/>
    </location>
</feature>